<proteinExistence type="predicted"/>
<dbReference type="EMBL" id="VNIM01000014">
    <property type="protein sequence ID" value="TVV76052.1"/>
    <property type="molecule type" value="Genomic_DNA"/>
</dbReference>
<comment type="caution">
    <text evidence="2">The sequence shown here is derived from an EMBL/GenBank/DDBJ whole genome shotgun (WGS) entry which is preliminary data.</text>
</comment>
<evidence type="ECO:0008006" key="4">
    <source>
        <dbReference type="Google" id="ProtNLM"/>
    </source>
</evidence>
<sequence length="59" mass="5783">MPATRFTPAACARLVVKIGSALLVDGGGRVRRGLPGGGVPPNLPAPPPPGTMLVGCPPA</sequence>
<evidence type="ECO:0000313" key="3">
    <source>
        <dbReference type="Proteomes" id="UP000318681"/>
    </source>
</evidence>
<dbReference type="Proteomes" id="UP000318681">
    <property type="component" value="Unassembled WGS sequence"/>
</dbReference>
<accession>A0A558R9U3</accession>
<evidence type="ECO:0000313" key="2">
    <source>
        <dbReference type="EMBL" id="TVV76052.1"/>
    </source>
</evidence>
<reference evidence="2 3" key="1">
    <citation type="submission" date="2019-07" db="EMBL/GenBank/DDBJ databases">
        <title>Sphingomonas solaris sp. nov., isolated from a solar panel from Boston, Massachusetts.</title>
        <authorList>
            <person name="Tanner K."/>
            <person name="Pascual J."/>
            <person name="Mancuso C."/>
            <person name="Pereto J."/>
            <person name="Khalil A."/>
            <person name="Vilanova C."/>
        </authorList>
    </citation>
    <scope>NUCLEOTIDE SEQUENCE [LARGE SCALE GENOMIC DNA]</scope>
    <source>
        <strain evidence="2 3">R4DWN</strain>
    </source>
</reference>
<gene>
    <name evidence="2" type="ORF">FOY91_05605</name>
</gene>
<evidence type="ECO:0000256" key="1">
    <source>
        <dbReference type="SAM" id="MobiDB-lite"/>
    </source>
</evidence>
<organism evidence="2 3">
    <name type="scientific">Alterirhizorhabdus solaris</name>
    <dbReference type="NCBI Taxonomy" id="2529389"/>
    <lineage>
        <taxon>Bacteria</taxon>
        <taxon>Pseudomonadati</taxon>
        <taxon>Pseudomonadota</taxon>
        <taxon>Alphaproteobacteria</taxon>
        <taxon>Sphingomonadales</taxon>
        <taxon>Rhizorhabdaceae</taxon>
        <taxon>Alterirhizorhabdus</taxon>
    </lineage>
</organism>
<dbReference type="AlphaFoldDB" id="A0A558R9U3"/>
<keyword evidence="3" id="KW-1185">Reference proteome</keyword>
<protein>
    <recommendedName>
        <fullName evidence="4">Glutamate 5-kinase</fullName>
    </recommendedName>
</protein>
<feature type="region of interest" description="Disordered" evidence="1">
    <location>
        <begin position="34"/>
        <end position="59"/>
    </location>
</feature>
<name>A0A558R9U3_9SPHN</name>
<feature type="compositionally biased region" description="Pro residues" evidence="1">
    <location>
        <begin position="41"/>
        <end position="50"/>
    </location>
</feature>